<protein>
    <submittedName>
        <fullName evidence="2">Uncharacterized protein</fullName>
    </submittedName>
</protein>
<feature type="transmembrane region" description="Helical" evidence="1">
    <location>
        <begin position="56"/>
        <end position="76"/>
    </location>
</feature>
<reference evidence="2" key="1">
    <citation type="submission" date="2023-07" db="EMBL/GenBank/DDBJ databases">
        <title>Genomic Encyclopedia of Type Strains, Phase IV (KMG-IV): sequencing the most valuable type-strain genomes for metagenomic binning, comparative biology and taxonomic classification.</title>
        <authorList>
            <person name="Goeker M."/>
        </authorList>
    </citation>
    <scope>NUCLEOTIDE SEQUENCE</scope>
    <source>
        <strain evidence="2">DSM 24202</strain>
    </source>
</reference>
<dbReference type="RefSeq" id="WP_307262938.1">
    <property type="nucleotide sequence ID" value="NZ_JAUSVL010000001.1"/>
</dbReference>
<keyword evidence="1" id="KW-0472">Membrane</keyword>
<dbReference type="AlphaFoldDB" id="A0AAE3VIH4"/>
<feature type="transmembrane region" description="Helical" evidence="1">
    <location>
        <begin position="117"/>
        <end position="142"/>
    </location>
</feature>
<keyword evidence="1" id="KW-0812">Transmembrane</keyword>
<evidence type="ECO:0000313" key="2">
    <source>
        <dbReference type="EMBL" id="MDQ0290903.1"/>
    </source>
</evidence>
<sequence>MILQLSHASYLFALWLFLLFPLLYYSLHWLAYRDPVAARQMHKDARGVLRPTPERVYRMLFLTLTVTLPMISWLLVNTGVHSYWSYVRELAAPYDDYSAMPPEVRALSINTADGAQMIFALLLGWAYLPFYCLLCLPAYLAVKKAVSMFCRHHQSTTTIA</sequence>
<feature type="transmembrane region" description="Helical" evidence="1">
    <location>
        <begin position="12"/>
        <end position="32"/>
    </location>
</feature>
<dbReference type="EMBL" id="JAUSVL010000001">
    <property type="protein sequence ID" value="MDQ0290903.1"/>
    <property type="molecule type" value="Genomic_DNA"/>
</dbReference>
<evidence type="ECO:0000256" key="1">
    <source>
        <dbReference type="SAM" id="Phobius"/>
    </source>
</evidence>
<keyword evidence="1" id="KW-1133">Transmembrane helix</keyword>
<proteinExistence type="predicted"/>
<gene>
    <name evidence="2" type="ORF">J3R75_003010</name>
</gene>
<keyword evidence="3" id="KW-1185">Reference proteome</keyword>
<name>A0AAE3VIH4_9BACT</name>
<organism evidence="2 3">
    <name type="scientific">Oligosphaera ethanolica</name>
    <dbReference type="NCBI Taxonomy" id="760260"/>
    <lineage>
        <taxon>Bacteria</taxon>
        <taxon>Pseudomonadati</taxon>
        <taxon>Lentisphaerota</taxon>
        <taxon>Oligosphaeria</taxon>
        <taxon>Oligosphaerales</taxon>
        <taxon>Oligosphaeraceae</taxon>
        <taxon>Oligosphaera</taxon>
    </lineage>
</organism>
<accession>A0AAE3VIH4</accession>
<comment type="caution">
    <text evidence="2">The sequence shown here is derived from an EMBL/GenBank/DDBJ whole genome shotgun (WGS) entry which is preliminary data.</text>
</comment>
<evidence type="ECO:0000313" key="3">
    <source>
        <dbReference type="Proteomes" id="UP001238163"/>
    </source>
</evidence>
<dbReference type="Proteomes" id="UP001238163">
    <property type="component" value="Unassembled WGS sequence"/>
</dbReference>